<protein>
    <submittedName>
        <fullName evidence="2">Amidohydrolase</fullName>
    </submittedName>
</protein>
<proteinExistence type="predicted"/>
<evidence type="ECO:0000313" key="3">
    <source>
        <dbReference type="Proteomes" id="UP000199063"/>
    </source>
</evidence>
<dbReference type="RefSeq" id="WP_093652644.1">
    <property type="nucleotide sequence ID" value="NZ_FNHI01000002.1"/>
</dbReference>
<accession>A0A1G9PFM2</accession>
<evidence type="ECO:0000259" key="1">
    <source>
        <dbReference type="Pfam" id="PF04909"/>
    </source>
</evidence>
<dbReference type="Gene3D" id="3.20.20.140">
    <property type="entry name" value="Metal-dependent hydrolases"/>
    <property type="match status" value="1"/>
</dbReference>
<dbReference type="EMBL" id="FNHI01000002">
    <property type="protein sequence ID" value="SDL97616.1"/>
    <property type="molecule type" value="Genomic_DNA"/>
</dbReference>
<dbReference type="InterPro" id="IPR032466">
    <property type="entry name" value="Metal_Hydrolase"/>
</dbReference>
<dbReference type="Pfam" id="PF04909">
    <property type="entry name" value="Amidohydro_2"/>
    <property type="match status" value="1"/>
</dbReference>
<dbReference type="SUPFAM" id="SSF51556">
    <property type="entry name" value="Metallo-dependent hydrolases"/>
    <property type="match status" value="1"/>
</dbReference>
<keyword evidence="3" id="KW-1185">Reference proteome</keyword>
<gene>
    <name evidence="2" type="ORF">SAMN05444921_102480</name>
</gene>
<keyword evidence="2" id="KW-0378">Hydrolase</keyword>
<dbReference type="OrthoDB" id="3690969at2"/>
<sequence>MTLAAPAVIDVNRVLGPLPHDDVPSRDESGLVKELERLRIDSACVVHSHAVYGDPRDGNARLARTADERLRPVPVLVPGPLGTGDWTGGGAPLVRLCPDVHGWAVTGPGALGLTAALSRAGVTVLLDWDAVSATDVDLLAGSRPRLRIVLTGTGYRSLHELTELLDTHEQLHVDTSTLAGHRQVEWFAERHGAHRVLFGTGAPVTDDAGPRHLLDTLDLPDEDTALIAGGNALRLLGGTA</sequence>
<dbReference type="GO" id="GO:0016787">
    <property type="term" value="F:hydrolase activity"/>
    <property type="evidence" value="ECO:0007669"/>
    <property type="project" value="UniProtKB-KW"/>
</dbReference>
<name>A0A1G9PFM2_9ACTN</name>
<dbReference type="InterPro" id="IPR006680">
    <property type="entry name" value="Amidohydro-rel"/>
</dbReference>
<dbReference type="STRING" id="1196353.SAMN05444921_102480"/>
<dbReference type="GeneID" id="40828427"/>
<dbReference type="Proteomes" id="UP000199063">
    <property type="component" value="Unassembled WGS sequence"/>
</dbReference>
<organism evidence="2 3">
    <name type="scientific">Streptomyces wuyuanensis</name>
    <dbReference type="NCBI Taxonomy" id="1196353"/>
    <lineage>
        <taxon>Bacteria</taxon>
        <taxon>Bacillati</taxon>
        <taxon>Actinomycetota</taxon>
        <taxon>Actinomycetes</taxon>
        <taxon>Kitasatosporales</taxon>
        <taxon>Streptomycetaceae</taxon>
        <taxon>Streptomyces</taxon>
    </lineage>
</organism>
<evidence type="ECO:0000313" key="2">
    <source>
        <dbReference type="EMBL" id="SDL97616.1"/>
    </source>
</evidence>
<reference evidence="3" key="1">
    <citation type="submission" date="2016-10" db="EMBL/GenBank/DDBJ databases">
        <authorList>
            <person name="Varghese N."/>
            <person name="Submissions S."/>
        </authorList>
    </citation>
    <scope>NUCLEOTIDE SEQUENCE [LARGE SCALE GENOMIC DNA]</scope>
    <source>
        <strain evidence="3">CGMCC 4.7042</strain>
    </source>
</reference>
<dbReference type="AlphaFoldDB" id="A0A1G9PFM2"/>
<feature type="domain" description="Amidohydrolase-related" evidence="1">
    <location>
        <begin position="50"/>
        <end position="237"/>
    </location>
</feature>